<accession>A0A0P9F006</accession>
<dbReference type="Proteomes" id="UP000053890">
    <property type="component" value="Unassembled WGS sequence"/>
</dbReference>
<feature type="region of interest" description="Disordered" evidence="1">
    <location>
        <begin position="46"/>
        <end position="107"/>
    </location>
</feature>
<name>A0A0P9F006_RHOGW</name>
<evidence type="ECO:0000256" key="1">
    <source>
        <dbReference type="SAM" id="MobiDB-lite"/>
    </source>
</evidence>
<dbReference type="RefSeq" id="XP_018268859.1">
    <property type="nucleotide sequence ID" value="XM_018419104.1"/>
</dbReference>
<dbReference type="EMBL" id="KQ474085">
    <property type="protein sequence ID" value="KPV72810.1"/>
    <property type="molecule type" value="Genomic_DNA"/>
</dbReference>
<feature type="compositionally biased region" description="Low complexity" evidence="1">
    <location>
        <begin position="66"/>
        <end position="86"/>
    </location>
</feature>
<reference evidence="2 3" key="1">
    <citation type="journal article" date="2015" name="Front. Microbiol.">
        <title>Genome sequence of the plant growth promoting endophytic yeast Rhodotorula graminis WP1.</title>
        <authorList>
            <person name="Firrincieli A."/>
            <person name="Otillar R."/>
            <person name="Salamov A."/>
            <person name="Schmutz J."/>
            <person name="Khan Z."/>
            <person name="Redman R.S."/>
            <person name="Fleck N.D."/>
            <person name="Lindquist E."/>
            <person name="Grigoriev I.V."/>
            <person name="Doty S.L."/>
        </authorList>
    </citation>
    <scope>NUCLEOTIDE SEQUENCE [LARGE SCALE GENOMIC DNA]</scope>
    <source>
        <strain evidence="2 3">WP1</strain>
    </source>
</reference>
<evidence type="ECO:0000313" key="2">
    <source>
        <dbReference type="EMBL" id="KPV72810.1"/>
    </source>
</evidence>
<feature type="compositionally biased region" description="Low complexity" evidence="1">
    <location>
        <begin position="46"/>
        <end position="58"/>
    </location>
</feature>
<dbReference type="AlphaFoldDB" id="A0A0P9F006"/>
<feature type="region of interest" description="Disordered" evidence="1">
    <location>
        <begin position="1"/>
        <end position="20"/>
    </location>
</feature>
<keyword evidence="3" id="KW-1185">Reference proteome</keyword>
<organism evidence="2 3">
    <name type="scientific">Rhodotorula graminis (strain WP1)</name>
    <dbReference type="NCBI Taxonomy" id="578459"/>
    <lineage>
        <taxon>Eukaryota</taxon>
        <taxon>Fungi</taxon>
        <taxon>Dikarya</taxon>
        <taxon>Basidiomycota</taxon>
        <taxon>Pucciniomycotina</taxon>
        <taxon>Microbotryomycetes</taxon>
        <taxon>Sporidiobolales</taxon>
        <taxon>Sporidiobolaceae</taxon>
        <taxon>Rhodotorula</taxon>
    </lineage>
</organism>
<dbReference type="GeneID" id="28979550"/>
<protein>
    <submittedName>
        <fullName evidence="2">Uncharacterized protein</fullName>
    </submittedName>
</protein>
<sequence>LSHSFPKPPRPRSCLPSHSPFSRTWLVSPRPAPAAPARHRAALAWGPSSRLSATPTSRLRSRRSSAARTCRAGARASAATSSARLSPHGRRRRGEAALVVASRSSQL</sequence>
<feature type="non-terminal residue" evidence="2">
    <location>
        <position position="1"/>
    </location>
</feature>
<proteinExistence type="predicted"/>
<evidence type="ECO:0000313" key="3">
    <source>
        <dbReference type="Proteomes" id="UP000053890"/>
    </source>
</evidence>
<gene>
    <name evidence="2" type="ORF">RHOBADRAFT_66869</name>
</gene>